<comment type="caution">
    <text evidence="2">The sequence shown here is derived from an EMBL/GenBank/DDBJ whole genome shotgun (WGS) entry which is preliminary data.</text>
</comment>
<keyword evidence="3" id="KW-1185">Reference proteome</keyword>
<evidence type="ECO:0008006" key="4">
    <source>
        <dbReference type="Google" id="ProtNLM"/>
    </source>
</evidence>
<feature type="compositionally biased region" description="Acidic residues" evidence="1">
    <location>
        <begin position="238"/>
        <end position="274"/>
    </location>
</feature>
<feature type="compositionally biased region" description="Basic and acidic residues" evidence="1">
    <location>
        <begin position="123"/>
        <end position="132"/>
    </location>
</feature>
<dbReference type="PANTHER" id="PTHR28630:SF3">
    <property type="entry name" value="PEROXIREDOXIN-LIKE 2C"/>
    <property type="match status" value="1"/>
</dbReference>
<dbReference type="Proteomes" id="UP000311382">
    <property type="component" value="Unassembled WGS sequence"/>
</dbReference>
<feature type="compositionally biased region" description="Basic residues" evidence="1">
    <location>
        <begin position="361"/>
        <end position="388"/>
    </location>
</feature>
<feature type="compositionally biased region" description="Low complexity" evidence="1">
    <location>
        <begin position="25"/>
        <end position="39"/>
    </location>
</feature>
<dbReference type="SUPFAM" id="SSF52833">
    <property type="entry name" value="Thioredoxin-like"/>
    <property type="match status" value="1"/>
</dbReference>
<gene>
    <name evidence="2" type="ORF">DMC30DRAFT_418206</name>
</gene>
<dbReference type="InterPro" id="IPR032801">
    <property type="entry name" value="PXL2A/B/C"/>
</dbReference>
<proteinExistence type="predicted"/>
<reference evidence="2 3" key="1">
    <citation type="submission" date="2019-03" db="EMBL/GenBank/DDBJ databases">
        <title>Rhodosporidium diobovatum UCD-FST 08-225 genome sequencing, assembly, and annotation.</title>
        <authorList>
            <person name="Fakankun I.U."/>
            <person name="Fristensky B."/>
            <person name="Levin D.B."/>
        </authorList>
    </citation>
    <scope>NUCLEOTIDE SEQUENCE [LARGE SCALE GENOMIC DNA]</scope>
    <source>
        <strain evidence="2 3">UCD-FST 08-225</strain>
    </source>
</reference>
<dbReference type="Pfam" id="PF13911">
    <property type="entry name" value="AhpC-TSA_2"/>
    <property type="match status" value="1"/>
</dbReference>
<feature type="region of interest" description="Disordered" evidence="1">
    <location>
        <begin position="229"/>
        <end position="274"/>
    </location>
</feature>
<evidence type="ECO:0000313" key="3">
    <source>
        <dbReference type="Proteomes" id="UP000311382"/>
    </source>
</evidence>
<protein>
    <recommendedName>
        <fullName evidence="4">AhpC/TSA antioxidant enzyme-domain-containing protein</fullName>
    </recommendedName>
</protein>
<evidence type="ECO:0000256" key="1">
    <source>
        <dbReference type="SAM" id="MobiDB-lite"/>
    </source>
</evidence>
<feature type="compositionally biased region" description="Low complexity" evidence="1">
    <location>
        <begin position="83"/>
        <end position="119"/>
    </location>
</feature>
<evidence type="ECO:0000313" key="2">
    <source>
        <dbReference type="EMBL" id="TNY19096.1"/>
    </source>
</evidence>
<dbReference type="OrthoDB" id="40334at2759"/>
<dbReference type="AlphaFoldDB" id="A0A5C5FS76"/>
<feature type="compositionally biased region" description="Polar residues" evidence="1">
    <location>
        <begin position="14"/>
        <end position="24"/>
    </location>
</feature>
<dbReference type="PANTHER" id="PTHR28630">
    <property type="match status" value="1"/>
</dbReference>
<accession>A0A5C5FS76</accession>
<organism evidence="2 3">
    <name type="scientific">Rhodotorula diobovata</name>
    <dbReference type="NCBI Taxonomy" id="5288"/>
    <lineage>
        <taxon>Eukaryota</taxon>
        <taxon>Fungi</taxon>
        <taxon>Dikarya</taxon>
        <taxon>Basidiomycota</taxon>
        <taxon>Pucciniomycotina</taxon>
        <taxon>Microbotryomycetes</taxon>
        <taxon>Sporidiobolales</taxon>
        <taxon>Sporidiobolaceae</taxon>
        <taxon>Rhodotorula</taxon>
    </lineage>
</organism>
<dbReference type="EMBL" id="SOZI01000108">
    <property type="protein sequence ID" value="TNY19096.1"/>
    <property type="molecule type" value="Genomic_DNA"/>
</dbReference>
<feature type="region of interest" description="Disordered" evidence="1">
    <location>
        <begin position="343"/>
        <end position="389"/>
    </location>
</feature>
<dbReference type="InterPro" id="IPR036249">
    <property type="entry name" value="Thioredoxin-like_sf"/>
</dbReference>
<name>A0A5C5FS76_9BASI</name>
<feature type="region of interest" description="Disordered" evidence="1">
    <location>
        <begin position="1"/>
        <end position="158"/>
    </location>
</feature>
<sequence>MAPSIFTRTRKSRTPSAAKSSGSTPPAQVALALPSLLPATTTGSPCLPPLDSLPPLVVSTPSQPSTPPAAHHHHRHPPRAHDSPSSSSHESTTSLSHADSESVATSATTTTIGRATTSTRPSSVEDHDHDSPTPKASGVFFPTTARAQGQRERPRRVPVPQVDTPAALLAALDLDFDGGGGDAFPGLVTLAPPVPTVLPPSAQELVVMAQQAGPAASCARGGEEEELVEGCGCGAPAVEDDDEEVSDEEDADEAEDEEEAEGEEGDEEVDSEDELAAEAEDLILQAQAHFNSPFPTAHFLAEQSRRPSLPLPAIPLGRRTSAFAEEGLTPLPEDRALEAREGGVVGGASSADEGLTDGGRAQRRKPNKLVKKRRPGAPPPAKRRKARKAPFERFKMPTDEDMLKASECEVVAEDGRALKFGELIKANGQRRTVVIFLRHAWCGLCAQYVEALNRVTVNLVSLETSAFCGIGLDSDRDRSQPTSRIPELNILFINSGSPKLIATYRQRMKTPFPLYSNRGRDLYRALGMTKTTWDMGKDSEKGSYIVKSQLGNVTSSISAGVAMPAYPGSQTQLGGEFVFEHSPEDDSVKCLYASRMHTTRAHAEIEDVFAAAGVELNADDAASVYGH</sequence>
<dbReference type="Gene3D" id="3.40.30.10">
    <property type="entry name" value="Glutaredoxin"/>
    <property type="match status" value="1"/>
</dbReference>
<feature type="compositionally biased region" description="Low complexity" evidence="1">
    <location>
        <begin position="53"/>
        <end position="63"/>
    </location>
</feature>